<feature type="compositionally biased region" description="Polar residues" evidence="1">
    <location>
        <begin position="58"/>
        <end position="75"/>
    </location>
</feature>
<organism evidence="2 3">
    <name type="scientific">Araneus ventricosus</name>
    <name type="common">Orbweaver spider</name>
    <name type="synonym">Epeira ventricosa</name>
    <dbReference type="NCBI Taxonomy" id="182803"/>
    <lineage>
        <taxon>Eukaryota</taxon>
        <taxon>Metazoa</taxon>
        <taxon>Ecdysozoa</taxon>
        <taxon>Arthropoda</taxon>
        <taxon>Chelicerata</taxon>
        <taxon>Arachnida</taxon>
        <taxon>Araneae</taxon>
        <taxon>Araneomorphae</taxon>
        <taxon>Entelegynae</taxon>
        <taxon>Araneoidea</taxon>
        <taxon>Araneidae</taxon>
        <taxon>Araneus</taxon>
    </lineage>
</organism>
<dbReference type="AlphaFoldDB" id="A0A4Y2SVE9"/>
<evidence type="ECO:0000256" key="1">
    <source>
        <dbReference type="SAM" id="MobiDB-lite"/>
    </source>
</evidence>
<feature type="region of interest" description="Disordered" evidence="1">
    <location>
        <begin position="51"/>
        <end position="111"/>
    </location>
</feature>
<sequence length="111" mass="12470">MKRSISTHACLSKTSSASKTNVLSSPFLVERVGDPKRNEVCTLKMNPRFECRSDSKPRVSQNRNTYGRTSLQNENPLFKSRRSSSADRARSSGGIPKPRSHSEERKSLLCK</sequence>
<protein>
    <submittedName>
        <fullName evidence="2">Uncharacterized protein</fullName>
    </submittedName>
</protein>
<evidence type="ECO:0000313" key="3">
    <source>
        <dbReference type="Proteomes" id="UP000499080"/>
    </source>
</evidence>
<reference evidence="2 3" key="1">
    <citation type="journal article" date="2019" name="Sci. Rep.">
        <title>Orb-weaving spider Araneus ventricosus genome elucidates the spidroin gene catalogue.</title>
        <authorList>
            <person name="Kono N."/>
            <person name="Nakamura H."/>
            <person name="Ohtoshi R."/>
            <person name="Moran D.A.P."/>
            <person name="Shinohara A."/>
            <person name="Yoshida Y."/>
            <person name="Fujiwara M."/>
            <person name="Mori M."/>
            <person name="Tomita M."/>
            <person name="Arakawa K."/>
        </authorList>
    </citation>
    <scope>NUCLEOTIDE SEQUENCE [LARGE SCALE GENOMIC DNA]</scope>
</reference>
<name>A0A4Y2SVE9_ARAVE</name>
<dbReference type="EMBL" id="BGPR01023829">
    <property type="protein sequence ID" value="GBN91316.1"/>
    <property type="molecule type" value="Genomic_DNA"/>
</dbReference>
<proteinExistence type="predicted"/>
<gene>
    <name evidence="2" type="ORF">AVEN_178112_1</name>
</gene>
<keyword evidence="3" id="KW-1185">Reference proteome</keyword>
<accession>A0A4Y2SVE9</accession>
<comment type="caution">
    <text evidence="2">The sequence shown here is derived from an EMBL/GenBank/DDBJ whole genome shotgun (WGS) entry which is preliminary data.</text>
</comment>
<evidence type="ECO:0000313" key="2">
    <source>
        <dbReference type="EMBL" id="GBN91316.1"/>
    </source>
</evidence>
<feature type="compositionally biased region" description="Basic and acidic residues" evidence="1">
    <location>
        <begin position="100"/>
        <end position="111"/>
    </location>
</feature>
<dbReference type="Proteomes" id="UP000499080">
    <property type="component" value="Unassembled WGS sequence"/>
</dbReference>